<protein>
    <submittedName>
        <fullName evidence="1">Uncharacterized protein</fullName>
    </submittedName>
</protein>
<proteinExistence type="predicted"/>
<organism evidence="1">
    <name type="scientific">Arundo donax</name>
    <name type="common">Giant reed</name>
    <name type="synonym">Donax arundinaceus</name>
    <dbReference type="NCBI Taxonomy" id="35708"/>
    <lineage>
        <taxon>Eukaryota</taxon>
        <taxon>Viridiplantae</taxon>
        <taxon>Streptophyta</taxon>
        <taxon>Embryophyta</taxon>
        <taxon>Tracheophyta</taxon>
        <taxon>Spermatophyta</taxon>
        <taxon>Magnoliopsida</taxon>
        <taxon>Liliopsida</taxon>
        <taxon>Poales</taxon>
        <taxon>Poaceae</taxon>
        <taxon>PACMAD clade</taxon>
        <taxon>Arundinoideae</taxon>
        <taxon>Arundineae</taxon>
        <taxon>Arundo</taxon>
    </lineage>
</organism>
<reference evidence="1" key="1">
    <citation type="submission" date="2014-09" db="EMBL/GenBank/DDBJ databases">
        <authorList>
            <person name="Magalhaes I.L.F."/>
            <person name="Oliveira U."/>
            <person name="Santos F.R."/>
            <person name="Vidigal T.H.D.A."/>
            <person name="Brescovit A.D."/>
            <person name="Santos A.J."/>
        </authorList>
    </citation>
    <scope>NUCLEOTIDE SEQUENCE</scope>
    <source>
        <tissue evidence="1">Shoot tissue taken approximately 20 cm above the soil surface</tissue>
    </source>
</reference>
<accession>A0A0A8ZKQ7</accession>
<reference evidence="1" key="2">
    <citation type="journal article" date="2015" name="Data Brief">
        <title>Shoot transcriptome of the giant reed, Arundo donax.</title>
        <authorList>
            <person name="Barrero R.A."/>
            <person name="Guerrero F.D."/>
            <person name="Moolhuijzen P."/>
            <person name="Goolsby J.A."/>
            <person name="Tidwell J."/>
            <person name="Bellgard S.E."/>
            <person name="Bellgard M.I."/>
        </authorList>
    </citation>
    <scope>NUCLEOTIDE SEQUENCE</scope>
    <source>
        <tissue evidence="1">Shoot tissue taken approximately 20 cm above the soil surface</tissue>
    </source>
</reference>
<dbReference type="EMBL" id="GBRH01260575">
    <property type="protein sequence ID" value="JAD37320.1"/>
    <property type="molecule type" value="Transcribed_RNA"/>
</dbReference>
<sequence>MDRNIGSSAGVGILHRKDNTFVEAMVQMVLKAYLKGSAEDLAHSSKVVNMGEHKVGRCREEVALLSRNPKVLSRI</sequence>
<dbReference type="AlphaFoldDB" id="A0A0A8ZKQ7"/>
<evidence type="ECO:0000313" key="1">
    <source>
        <dbReference type="EMBL" id="JAD37320.1"/>
    </source>
</evidence>
<name>A0A0A8ZKQ7_ARUDO</name>